<dbReference type="Gene3D" id="1.20.810.10">
    <property type="entry name" value="Cytochrome Bc1 Complex, Chain C"/>
    <property type="match status" value="1"/>
</dbReference>
<evidence type="ECO:0000256" key="4">
    <source>
        <dbReference type="ARBA" id="ARBA00029351"/>
    </source>
</evidence>
<dbReference type="GO" id="GO:0022904">
    <property type="term" value="P:respiratory electron transport chain"/>
    <property type="evidence" value="ECO:0007669"/>
    <property type="project" value="InterPro"/>
</dbReference>
<evidence type="ECO:0000256" key="6">
    <source>
        <dbReference type="SAM" id="Phobius"/>
    </source>
</evidence>
<evidence type="ECO:0000313" key="9">
    <source>
        <dbReference type="Proteomes" id="UP000576969"/>
    </source>
</evidence>
<organism evidence="8 9">
    <name type="scientific">Microbacterium immunditiarum</name>
    <dbReference type="NCBI Taxonomy" id="337480"/>
    <lineage>
        <taxon>Bacteria</taxon>
        <taxon>Bacillati</taxon>
        <taxon>Actinomycetota</taxon>
        <taxon>Actinomycetes</taxon>
        <taxon>Micrococcales</taxon>
        <taxon>Microbacteriaceae</taxon>
        <taxon>Microbacterium</taxon>
    </lineage>
</organism>
<dbReference type="SUPFAM" id="SSF81342">
    <property type="entry name" value="Transmembrane di-heme cytochromes"/>
    <property type="match status" value="1"/>
</dbReference>
<reference evidence="8 9" key="1">
    <citation type="submission" date="2020-07" db="EMBL/GenBank/DDBJ databases">
        <title>Sequencing the genomes of 1000 actinobacteria strains.</title>
        <authorList>
            <person name="Klenk H.-P."/>
        </authorList>
    </citation>
    <scope>NUCLEOTIDE SEQUENCE [LARGE SCALE GENOMIC DNA]</scope>
    <source>
        <strain evidence="8 9">DSM 24662</strain>
    </source>
</reference>
<dbReference type="SUPFAM" id="SSF81648">
    <property type="entry name" value="a domain/subunit of cytochrome bc1 complex (Ubiquinol-cytochrome c reductase)"/>
    <property type="match status" value="1"/>
</dbReference>
<dbReference type="InterPro" id="IPR036150">
    <property type="entry name" value="Cyt_b/b6_C_sf"/>
</dbReference>
<evidence type="ECO:0000256" key="1">
    <source>
        <dbReference type="ARBA" id="ARBA00001971"/>
    </source>
</evidence>
<keyword evidence="6" id="KW-0812">Transmembrane</keyword>
<comment type="caution">
    <text evidence="8">The sequence shown here is derived from an EMBL/GenBank/DDBJ whole genome shotgun (WGS) entry which is preliminary data.</text>
</comment>
<dbReference type="Pfam" id="PF13631">
    <property type="entry name" value="Cytochrom_B_N_2"/>
    <property type="match status" value="1"/>
</dbReference>
<evidence type="ECO:0000259" key="7">
    <source>
        <dbReference type="PROSITE" id="PS51002"/>
    </source>
</evidence>
<keyword evidence="6" id="KW-1133">Transmembrane helix</keyword>
<comment type="catalytic activity">
    <reaction evidence="4">
        <text>a quinol + 2 Fe(III)-[cytochrome c](out) = a quinone + 2 Fe(II)-[cytochrome c](out) + 2 H(+)(out)</text>
        <dbReference type="Rhea" id="RHEA:11484"/>
        <dbReference type="Rhea" id="RHEA-COMP:10350"/>
        <dbReference type="Rhea" id="RHEA-COMP:14399"/>
        <dbReference type="ChEBI" id="CHEBI:15378"/>
        <dbReference type="ChEBI" id="CHEBI:24646"/>
        <dbReference type="ChEBI" id="CHEBI:29033"/>
        <dbReference type="ChEBI" id="CHEBI:29034"/>
        <dbReference type="ChEBI" id="CHEBI:132124"/>
        <dbReference type="EC" id="7.1.1.8"/>
    </reaction>
</comment>
<keyword evidence="6" id="KW-0472">Membrane</keyword>
<dbReference type="InterPro" id="IPR027387">
    <property type="entry name" value="Cytb/b6-like_sf"/>
</dbReference>
<keyword evidence="9" id="KW-1185">Reference proteome</keyword>
<feature type="transmembrane region" description="Helical" evidence="6">
    <location>
        <begin position="327"/>
        <end position="351"/>
    </location>
</feature>
<dbReference type="RefSeq" id="WP_179488019.1">
    <property type="nucleotide sequence ID" value="NZ_JACCBV010000001.1"/>
</dbReference>
<feature type="transmembrane region" description="Helical" evidence="6">
    <location>
        <begin position="50"/>
        <end position="73"/>
    </location>
</feature>
<name>A0A7Y9KK92_9MICO</name>
<feature type="transmembrane region" description="Helical" evidence="6">
    <location>
        <begin position="371"/>
        <end position="391"/>
    </location>
</feature>
<comment type="cofactor">
    <cofactor evidence="1">
        <name>heme</name>
        <dbReference type="ChEBI" id="CHEBI:30413"/>
    </cofactor>
</comment>
<evidence type="ECO:0000256" key="2">
    <source>
        <dbReference type="ARBA" id="ARBA00012951"/>
    </source>
</evidence>
<evidence type="ECO:0000256" key="3">
    <source>
        <dbReference type="ARBA" id="ARBA00016116"/>
    </source>
</evidence>
<dbReference type="PANTHER" id="PTHR19271">
    <property type="entry name" value="CYTOCHROME B"/>
    <property type="match status" value="1"/>
</dbReference>
<feature type="transmembrane region" description="Helical" evidence="6">
    <location>
        <begin position="149"/>
        <end position="169"/>
    </location>
</feature>
<dbReference type="GO" id="GO:0008121">
    <property type="term" value="F:quinol-cytochrome-c reductase activity"/>
    <property type="evidence" value="ECO:0007669"/>
    <property type="project" value="UniProtKB-EC"/>
</dbReference>
<dbReference type="Proteomes" id="UP000576969">
    <property type="component" value="Unassembled WGS sequence"/>
</dbReference>
<evidence type="ECO:0000313" key="8">
    <source>
        <dbReference type="EMBL" id="NYE18983.1"/>
    </source>
</evidence>
<feature type="transmembrane region" description="Helical" evidence="6">
    <location>
        <begin position="263"/>
        <end position="286"/>
    </location>
</feature>
<feature type="transmembrane region" description="Helical" evidence="6">
    <location>
        <begin position="117"/>
        <end position="137"/>
    </location>
</feature>
<dbReference type="InterPro" id="IPR016174">
    <property type="entry name" value="Di-haem_cyt_TM"/>
</dbReference>
<gene>
    <name evidence="8" type="ORF">BJ991_001011</name>
</gene>
<dbReference type="AlphaFoldDB" id="A0A7Y9KK92"/>
<dbReference type="EMBL" id="JACCBV010000001">
    <property type="protein sequence ID" value="NYE18983.1"/>
    <property type="molecule type" value="Genomic_DNA"/>
</dbReference>
<dbReference type="PANTHER" id="PTHR19271:SF16">
    <property type="entry name" value="CYTOCHROME B"/>
    <property type="match status" value="1"/>
</dbReference>
<dbReference type="InterPro" id="IPR005797">
    <property type="entry name" value="Cyt_b/b6_N"/>
</dbReference>
<proteinExistence type="predicted"/>
<feature type="domain" description="Cytochrome b/b6 N-terminal region profile" evidence="7">
    <location>
        <begin position="26"/>
        <end position="255"/>
    </location>
</feature>
<sequence>MPTILDRMPHPSFTDRLERVVIHSAAGRWLQARRTKLGARRAPLHWTNMFGVIALACVFVLFVTGVILMSAYAPSSGAVTYHGPYVPLAGAEMSKALESTLFISFEMPGGILLRQTHHWAALLLPAAIMLQLVVAFFTGAFRRPRRLSWLLLFGLLIAALLGGWSGYALPDDMLSGTGLRIVEGIMLGIPVIGTWLSRLLFGGEFPGQIIENLYPLHLGAGVLLVVLLIWRWRDAYAHEPAQFPGNDRTVPAWPNFAVRAGGLFAATTGLLFLIGGTVTIAPVWLYGPASPGDASAGSQPDWYTGFLDGALRLVPPGWEFEWLDRTWTLAVIVPLLVVGAFLFLVAVYPFVEEWVSGDSREHHTLDRPRNVPIRTGIGVAGIVFFGVLWGAGGADVIATQLSFPLEGVITTFQVLVPLGPIVAFDVTRRVCVALQKKEREMLLHGYETGRIVRLPGGGYLEVHRELDAQDRDRLVGPAPVEPFVARPDRDGRVHLVSRVRARASRFFHQDRLTPLGGQSRPALRAGEQSR</sequence>
<protein>
    <recommendedName>
        <fullName evidence="3">Cytochrome bc1 complex cytochrome b subunit</fullName>
        <ecNumber evidence="2">7.1.1.8</ecNumber>
    </recommendedName>
    <alternativeName>
        <fullName evidence="5">Cytochrome bc1 reductase complex subunit QcrB</fullName>
    </alternativeName>
</protein>
<accession>A0A7Y9KK92</accession>
<dbReference type="PROSITE" id="PS51002">
    <property type="entry name" value="CYTB_NTER"/>
    <property type="match status" value="1"/>
</dbReference>
<dbReference type="EC" id="7.1.1.8" evidence="2"/>
<feature type="transmembrane region" description="Helical" evidence="6">
    <location>
        <begin position="213"/>
        <end position="232"/>
    </location>
</feature>
<evidence type="ECO:0000256" key="5">
    <source>
        <dbReference type="ARBA" id="ARBA00029568"/>
    </source>
</evidence>
<dbReference type="GO" id="GO:0016491">
    <property type="term" value="F:oxidoreductase activity"/>
    <property type="evidence" value="ECO:0007669"/>
    <property type="project" value="InterPro"/>
</dbReference>
<dbReference type="GO" id="GO:0016020">
    <property type="term" value="C:membrane"/>
    <property type="evidence" value="ECO:0007669"/>
    <property type="project" value="InterPro"/>
</dbReference>
<feature type="transmembrane region" description="Helical" evidence="6">
    <location>
        <begin position="181"/>
        <end position="201"/>
    </location>
</feature>